<sequence length="198" mass="21770">MPSDDLPPTLGAAFDVVAARSAGVSPSRLRRRDLERPFYAARSVIGASLIVDEEADARRAYPRSAAEKRIHQRAMQFAAVMPDDAFFAGVTAAVLWDAPLPKPLLTSTDAHLDVGVIWPHRAPRHSGITGHALRRPLVHTVAHPVSGLRVTSPSSTWAMLATVLPHPYDLVAAADYFVRVIDHRSADRTNQSRRHLRR</sequence>
<gene>
    <name evidence="1" type="ORF">PU630_01290</name>
</gene>
<name>A0ABY8BYF8_9MICO</name>
<dbReference type="EMBL" id="CP119108">
    <property type="protein sequence ID" value="WEG09224.1"/>
    <property type="molecule type" value="Genomic_DNA"/>
</dbReference>
<accession>A0ABY8BYF8</accession>
<dbReference type="Proteomes" id="UP001214553">
    <property type="component" value="Chromosome"/>
</dbReference>
<evidence type="ECO:0000313" key="1">
    <source>
        <dbReference type="EMBL" id="WEG09224.1"/>
    </source>
</evidence>
<dbReference type="RefSeq" id="WP_275278548.1">
    <property type="nucleotide sequence ID" value="NZ_CP119108.1"/>
</dbReference>
<reference evidence="1 2" key="1">
    <citation type="submission" date="2023-03" db="EMBL/GenBank/DDBJ databases">
        <title>Genome sequence of Microbacterium sp. KACC 23027.</title>
        <authorList>
            <person name="Kim S."/>
            <person name="Heo J."/>
            <person name="Kwon S.-W."/>
        </authorList>
    </citation>
    <scope>NUCLEOTIDE SEQUENCE [LARGE SCALE GENOMIC DNA]</scope>
    <source>
        <strain evidence="1 2">KACC 23027</strain>
    </source>
</reference>
<keyword evidence="2" id="KW-1185">Reference proteome</keyword>
<evidence type="ECO:0000313" key="2">
    <source>
        <dbReference type="Proteomes" id="UP001214553"/>
    </source>
</evidence>
<organism evidence="1 2">
    <name type="scientific">Microbacterium horticulturae</name>
    <dbReference type="NCBI Taxonomy" id="3028316"/>
    <lineage>
        <taxon>Bacteria</taxon>
        <taxon>Bacillati</taxon>
        <taxon>Actinomycetota</taxon>
        <taxon>Actinomycetes</taxon>
        <taxon>Micrococcales</taxon>
        <taxon>Microbacteriaceae</taxon>
        <taxon>Microbacterium</taxon>
    </lineage>
</organism>
<proteinExistence type="predicted"/>
<protein>
    <submittedName>
        <fullName evidence="1">Uncharacterized protein</fullName>
    </submittedName>
</protein>